<accession>A0A1J5TYS4</accession>
<gene>
    <name evidence="2" type="ORF">GALL_12910</name>
</gene>
<dbReference type="AlphaFoldDB" id="A0A1J5TYS4"/>
<evidence type="ECO:0008006" key="3">
    <source>
        <dbReference type="Google" id="ProtNLM"/>
    </source>
</evidence>
<dbReference type="EMBL" id="MLJW01000002">
    <property type="protein sequence ID" value="OIR18948.1"/>
    <property type="molecule type" value="Genomic_DNA"/>
</dbReference>
<protein>
    <recommendedName>
        <fullName evidence="3">CobW/HypB/UreG nucleotide-binding domain-containing protein</fullName>
    </recommendedName>
</protein>
<comment type="caution">
    <text evidence="2">The sequence shown here is derived from an EMBL/GenBank/DDBJ whole genome shotgun (WGS) entry which is preliminary data.</text>
</comment>
<proteinExistence type="predicted"/>
<reference evidence="2" key="1">
    <citation type="submission" date="2016-10" db="EMBL/GenBank/DDBJ databases">
        <title>Sequence of Gallionella enrichment culture.</title>
        <authorList>
            <person name="Poehlein A."/>
            <person name="Muehling M."/>
            <person name="Daniel R."/>
        </authorList>
    </citation>
    <scope>NUCLEOTIDE SEQUENCE</scope>
</reference>
<organism evidence="2">
    <name type="scientific">mine drainage metagenome</name>
    <dbReference type="NCBI Taxonomy" id="410659"/>
    <lineage>
        <taxon>unclassified sequences</taxon>
        <taxon>metagenomes</taxon>
        <taxon>ecological metagenomes</taxon>
    </lineage>
</organism>
<evidence type="ECO:0000313" key="2">
    <source>
        <dbReference type="EMBL" id="OIR18948.1"/>
    </source>
</evidence>
<name>A0A1J5TYS4_9ZZZZ</name>
<evidence type="ECO:0000256" key="1">
    <source>
        <dbReference type="SAM" id="MobiDB-lite"/>
    </source>
</evidence>
<feature type="region of interest" description="Disordered" evidence="1">
    <location>
        <begin position="203"/>
        <end position="245"/>
    </location>
</feature>
<feature type="compositionally biased region" description="Acidic residues" evidence="1">
    <location>
        <begin position="205"/>
        <end position="217"/>
    </location>
</feature>
<sequence length="261" mass="29512">MSSTQVYLILGASGSGRREVVADLVSDLVDRGETVATFLATSESPSDHDARLGRLERWEWTTEHVIRIERPEGTTVMFFILDGARNPVDQVEAFRAWLASSGAELARIFCVVDCRLAHREPKLLAWYDACIHFSDAVLLNRRQDVPNKWMSDFIDRFRSQHIPCLVEYVKEGRIKNPALLLEPQARRMSLAFDEDAVVLPPGVVFEDETDEEDDEEAGERSPDDGDEPPGEDPYFQRKPGGRRVREIPDIAEFIARRNAGA</sequence>